<keyword evidence="2" id="KW-0479">Metal-binding</keyword>
<organism evidence="7 8">
    <name type="scientific">Halobacterium litoreum</name>
    <dbReference type="NCBI Taxonomy" id="2039234"/>
    <lineage>
        <taxon>Archaea</taxon>
        <taxon>Methanobacteriati</taxon>
        <taxon>Methanobacteriota</taxon>
        <taxon>Stenosarchaea group</taxon>
        <taxon>Halobacteria</taxon>
        <taxon>Halobacteriales</taxon>
        <taxon>Halobacteriaceae</taxon>
        <taxon>Halobacterium</taxon>
    </lineage>
</organism>
<dbReference type="AlphaFoldDB" id="A0ABD5NCS0"/>
<feature type="domain" description="Blue (type 1) copper" evidence="6">
    <location>
        <begin position="177"/>
        <end position="202"/>
    </location>
</feature>
<dbReference type="EMBL" id="JBHRWN010000002">
    <property type="protein sequence ID" value="MFC3476996.1"/>
    <property type="molecule type" value="Genomic_DNA"/>
</dbReference>
<feature type="compositionally biased region" description="Gly residues" evidence="5">
    <location>
        <begin position="257"/>
        <end position="301"/>
    </location>
</feature>
<dbReference type="PROSITE" id="PS00196">
    <property type="entry name" value="COPPER_BLUE"/>
    <property type="match status" value="1"/>
</dbReference>
<evidence type="ECO:0000256" key="2">
    <source>
        <dbReference type="ARBA" id="ARBA00022723"/>
    </source>
</evidence>
<evidence type="ECO:0000313" key="7">
    <source>
        <dbReference type="EMBL" id="MFC3476996.1"/>
    </source>
</evidence>
<dbReference type="InterPro" id="IPR006311">
    <property type="entry name" value="TAT_signal"/>
</dbReference>
<feature type="region of interest" description="Disordered" evidence="5">
    <location>
        <begin position="122"/>
        <end position="167"/>
    </location>
</feature>
<dbReference type="GO" id="GO:0046872">
    <property type="term" value="F:metal ion binding"/>
    <property type="evidence" value="ECO:0007669"/>
    <property type="project" value="UniProtKB-KW"/>
</dbReference>
<feature type="region of interest" description="Disordered" evidence="5">
    <location>
        <begin position="253"/>
        <end position="301"/>
    </location>
</feature>
<dbReference type="RefSeq" id="WP_232571867.1">
    <property type="nucleotide sequence ID" value="NZ_CP089466.1"/>
</dbReference>
<sequence>MAPPLRSSRRDVLTALGTGAAFAAVGGTVAGRGDDEQPGGYVPDVETSTVHRVWTRIAGPPTNPDRPADFFYEPTGLHVEPGDVVQFVFETPDHNVVPYHPAFGMRRRIPTGVTAFSSPLLGWRPESIGPDQIEPPAETGGEGGEASEGDEGGEGDGSGDGAAENATEPVPSTWLLGFAEPGVYDFLCSPHETFGMAMRVVVGAETETRFETEDADALPEPRVGPVGLARATLTDPALQPSNIVAEDTVSWSDLAASGGGGGGGGSGGSGGGGNSGSGGDGNASSGNGGSGGGGNSGSGGA</sequence>
<accession>A0ABD5NCS0</accession>
<dbReference type="InterPro" id="IPR028871">
    <property type="entry name" value="BlueCu_1_BS"/>
</dbReference>
<gene>
    <name evidence="7" type="ORF">ACFOKC_04585</name>
</gene>
<evidence type="ECO:0000256" key="5">
    <source>
        <dbReference type="SAM" id="MobiDB-lite"/>
    </source>
</evidence>
<evidence type="ECO:0000259" key="6">
    <source>
        <dbReference type="Pfam" id="PF00127"/>
    </source>
</evidence>
<evidence type="ECO:0000256" key="3">
    <source>
        <dbReference type="ARBA" id="ARBA00022982"/>
    </source>
</evidence>
<feature type="compositionally biased region" description="Acidic residues" evidence="5">
    <location>
        <begin position="145"/>
        <end position="154"/>
    </location>
</feature>
<keyword evidence="3" id="KW-0249">Electron transport</keyword>
<keyword evidence="1" id="KW-0813">Transport</keyword>
<comment type="caution">
    <text evidence="7">The sequence shown here is derived from an EMBL/GenBank/DDBJ whole genome shotgun (WGS) entry which is preliminary data.</text>
</comment>
<name>A0ABD5NCS0_9EURY</name>
<reference evidence="7 8" key="1">
    <citation type="journal article" date="2019" name="Int. J. Syst. Evol. Microbiol.">
        <title>The Global Catalogue of Microorganisms (GCM) 10K type strain sequencing project: providing services to taxonomists for standard genome sequencing and annotation.</title>
        <authorList>
            <consortium name="The Broad Institute Genomics Platform"/>
            <consortium name="The Broad Institute Genome Sequencing Center for Infectious Disease"/>
            <person name="Wu L."/>
            <person name="Ma J."/>
        </authorList>
    </citation>
    <scope>NUCLEOTIDE SEQUENCE [LARGE SCALE GENOMIC DNA]</scope>
    <source>
        <strain evidence="7 8">CGMCC 1.12562</strain>
    </source>
</reference>
<dbReference type="GeneID" id="69117083"/>
<evidence type="ECO:0000313" key="8">
    <source>
        <dbReference type="Proteomes" id="UP001595660"/>
    </source>
</evidence>
<dbReference type="Pfam" id="PF00127">
    <property type="entry name" value="Copper-bind"/>
    <property type="match status" value="1"/>
</dbReference>
<dbReference type="Gene3D" id="2.60.40.420">
    <property type="entry name" value="Cupredoxins - blue copper proteins"/>
    <property type="match status" value="1"/>
</dbReference>
<keyword evidence="4" id="KW-0186">Copper</keyword>
<dbReference type="InterPro" id="IPR008972">
    <property type="entry name" value="Cupredoxin"/>
</dbReference>
<dbReference type="PROSITE" id="PS51318">
    <property type="entry name" value="TAT"/>
    <property type="match status" value="1"/>
</dbReference>
<proteinExistence type="predicted"/>
<dbReference type="Proteomes" id="UP001595660">
    <property type="component" value="Unassembled WGS sequence"/>
</dbReference>
<dbReference type="SUPFAM" id="SSF49503">
    <property type="entry name" value="Cupredoxins"/>
    <property type="match status" value="1"/>
</dbReference>
<dbReference type="InterPro" id="IPR000923">
    <property type="entry name" value="BlueCu_1"/>
</dbReference>
<evidence type="ECO:0000256" key="4">
    <source>
        <dbReference type="ARBA" id="ARBA00023008"/>
    </source>
</evidence>
<protein>
    <submittedName>
        <fullName evidence="7">Plastocyanin/azurin family copper-binding protein</fullName>
    </submittedName>
</protein>
<evidence type="ECO:0000256" key="1">
    <source>
        <dbReference type="ARBA" id="ARBA00022448"/>
    </source>
</evidence>
<keyword evidence="8" id="KW-1185">Reference proteome</keyword>